<dbReference type="InterPro" id="IPR037401">
    <property type="entry name" value="SnoaL-like"/>
</dbReference>
<feature type="domain" description="SnoaL-like" evidence="1">
    <location>
        <begin position="23"/>
        <end position="115"/>
    </location>
</feature>
<dbReference type="SUPFAM" id="SSF54427">
    <property type="entry name" value="NTF2-like"/>
    <property type="match status" value="1"/>
</dbReference>
<name>A0ABW4XHD5_9ACTN</name>
<accession>A0ABW4XHD5</accession>
<sequence>MNSLVEEVTVPQENPLPAQDVISRWRAAVESGDADTAAACLAPDVVLISPLTDRFRFTGRDQAHAVLTAAFTVLDDIRFHTQVRDGATVALVARAHVGPQALEEAQLLRLGQDGLVEELTVFGRPLPAVTGLMAALGPVLARNGGRRGLASLLAAATAPLHGMARFGERRIVPLADPGPPPRGTAP</sequence>
<evidence type="ECO:0000259" key="1">
    <source>
        <dbReference type="Pfam" id="PF12680"/>
    </source>
</evidence>
<reference evidence="3" key="1">
    <citation type="journal article" date="2019" name="Int. J. Syst. Evol. Microbiol.">
        <title>The Global Catalogue of Microorganisms (GCM) 10K type strain sequencing project: providing services to taxonomists for standard genome sequencing and annotation.</title>
        <authorList>
            <consortium name="The Broad Institute Genomics Platform"/>
            <consortium name="The Broad Institute Genome Sequencing Center for Infectious Disease"/>
            <person name="Wu L."/>
            <person name="Ma J."/>
        </authorList>
    </citation>
    <scope>NUCLEOTIDE SEQUENCE [LARGE SCALE GENOMIC DNA]</scope>
    <source>
        <strain evidence="3">JCM 3338</strain>
    </source>
</reference>
<protein>
    <submittedName>
        <fullName evidence="2">Nuclear transport factor 2 family protein</fullName>
    </submittedName>
</protein>
<gene>
    <name evidence="2" type="ORF">ACFSHS_21645</name>
</gene>
<evidence type="ECO:0000313" key="3">
    <source>
        <dbReference type="Proteomes" id="UP001597402"/>
    </source>
</evidence>
<dbReference type="EMBL" id="JBHUHP010000030">
    <property type="protein sequence ID" value="MFD2094180.1"/>
    <property type="molecule type" value="Genomic_DNA"/>
</dbReference>
<dbReference type="RefSeq" id="WP_376880734.1">
    <property type="nucleotide sequence ID" value="NZ_JBHUHP010000030.1"/>
</dbReference>
<dbReference type="Gene3D" id="3.10.450.50">
    <property type="match status" value="1"/>
</dbReference>
<dbReference type="Proteomes" id="UP001597402">
    <property type="component" value="Unassembled WGS sequence"/>
</dbReference>
<keyword evidence="3" id="KW-1185">Reference proteome</keyword>
<organism evidence="2 3">
    <name type="scientific">Blastococcus deserti</name>
    <dbReference type="NCBI Taxonomy" id="2259033"/>
    <lineage>
        <taxon>Bacteria</taxon>
        <taxon>Bacillati</taxon>
        <taxon>Actinomycetota</taxon>
        <taxon>Actinomycetes</taxon>
        <taxon>Geodermatophilales</taxon>
        <taxon>Geodermatophilaceae</taxon>
        <taxon>Blastococcus</taxon>
    </lineage>
</organism>
<dbReference type="Pfam" id="PF12680">
    <property type="entry name" value="SnoaL_2"/>
    <property type="match status" value="1"/>
</dbReference>
<proteinExistence type="predicted"/>
<evidence type="ECO:0000313" key="2">
    <source>
        <dbReference type="EMBL" id="MFD2094180.1"/>
    </source>
</evidence>
<comment type="caution">
    <text evidence="2">The sequence shown here is derived from an EMBL/GenBank/DDBJ whole genome shotgun (WGS) entry which is preliminary data.</text>
</comment>
<dbReference type="InterPro" id="IPR032710">
    <property type="entry name" value="NTF2-like_dom_sf"/>
</dbReference>